<evidence type="ECO:0000313" key="2">
    <source>
        <dbReference type="Proteomes" id="UP000176603"/>
    </source>
</evidence>
<reference evidence="1 2" key="1">
    <citation type="journal article" date="2016" name="Nat. Commun.">
        <title>Thousands of microbial genomes shed light on interconnected biogeochemical processes in an aquifer system.</title>
        <authorList>
            <person name="Anantharaman K."/>
            <person name="Brown C.T."/>
            <person name="Hug L.A."/>
            <person name="Sharon I."/>
            <person name="Castelle C.J."/>
            <person name="Probst A.J."/>
            <person name="Thomas B.C."/>
            <person name="Singh A."/>
            <person name="Wilkins M.J."/>
            <person name="Karaoz U."/>
            <person name="Brodie E.L."/>
            <person name="Williams K.H."/>
            <person name="Hubbard S.S."/>
            <person name="Banfield J.F."/>
        </authorList>
    </citation>
    <scope>NUCLEOTIDE SEQUENCE [LARGE SCALE GENOMIC DNA]</scope>
</reference>
<proteinExistence type="predicted"/>
<protein>
    <submittedName>
        <fullName evidence="1">Uncharacterized protein</fullName>
    </submittedName>
</protein>
<name>A0A1F7UKP0_9BACT</name>
<comment type="caution">
    <text evidence="1">The sequence shown here is derived from an EMBL/GenBank/DDBJ whole genome shotgun (WGS) entry which is preliminary data.</text>
</comment>
<dbReference type="EMBL" id="MGEH01000023">
    <property type="protein sequence ID" value="OGL78839.1"/>
    <property type="molecule type" value="Genomic_DNA"/>
</dbReference>
<gene>
    <name evidence="1" type="ORF">A3E39_00215</name>
</gene>
<dbReference type="Proteomes" id="UP000176603">
    <property type="component" value="Unassembled WGS sequence"/>
</dbReference>
<sequence>MKLELHPLQNDACRFGIDPADTRKTDIAFYDWITGKDPSKALARFMVWLLDEFKEEKDQATIRNVLDDWRWSCDADEFQSRVSVLSRLMPDSHPFHAVKNEYTGKP</sequence>
<dbReference type="STRING" id="1802399.A3E39_00215"/>
<dbReference type="AlphaFoldDB" id="A0A1F7UKP0"/>
<evidence type="ECO:0000313" key="1">
    <source>
        <dbReference type="EMBL" id="OGL78839.1"/>
    </source>
</evidence>
<accession>A0A1F7UKP0</accession>
<organism evidence="1 2">
    <name type="scientific">Candidatus Uhrbacteria bacterium RIFCSPHIGHO2_12_FULL_60_25</name>
    <dbReference type="NCBI Taxonomy" id="1802399"/>
    <lineage>
        <taxon>Bacteria</taxon>
        <taxon>Candidatus Uhriibacteriota</taxon>
    </lineage>
</organism>